<evidence type="ECO:0000313" key="1">
    <source>
        <dbReference type="EnsemblMetazoa" id="GPAI035209-PA"/>
    </source>
</evidence>
<dbReference type="Proteomes" id="UP000092445">
    <property type="component" value="Unassembled WGS sequence"/>
</dbReference>
<keyword evidence="2" id="KW-1185">Reference proteome</keyword>
<dbReference type="EnsemblMetazoa" id="GPAI035209-RA">
    <property type="protein sequence ID" value="GPAI035209-PA"/>
    <property type="gene ID" value="GPAI035209"/>
</dbReference>
<reference evidence="2" key="1">
    <citation type="submission" date="2014-03" db="EMBL/GenBank/DDBJ databases">
        <authorList>
            <person name="Aksoy S."/>
            <person name="Warren W."/>
            <person name="Wilson R.K."/>
        </authorList>
    </citation>
    <scope>NUCLEOTIDE SEQUENCE [LARGE SCALE GENOMIC DNA]</scope>
    <source>
        <strain evidence="2">IAEA</strain>
    </source>
</reference>
<organism evidence="1 2">
    <name type="scientific">Glossina pallidipes</name>
    <name type="common">Tsetse fly</name>
    <dbReference type="NCBI Taxonomy" id="7398"/>
    <lineage>
        <taxon>Eukaryota</taxon>
        <taxon>Metazoa</taxon>
        <taxon>Ecdysozoa</taxon>
        <taxon>Arthropoda</taxon>
        <taxon>Hexapoda</taxon>
        <taxon>Insecta</taxon>
        <taxon>Pterygota</taxon>
        <taxon>Neoptera</taxon>
        <taxon>Endopterygota</taxon>
        <taxon>Diptera</taxon>
        <taxon>Brachycera</taxon>
        <taxon>Muscomorpha</taxon>
        <taxon>Hippoboscoidea</taxon>
        <taxon>Glossinidae</taxon>
        <taxon>Glossina</taxon>
    </lineage>
</organism>
<evidence type="ECO:0000313" key="2">
    <source>
        <dbReference type="Proteomes" id="UP000092445"/>
    </source>
</evidence>
<dbReference type="VEuPathDB" id="VectorBase:GPAI035209"/>
<protein>
    <submittedName>
        <fullName evidence="1">Uncharacterized protein</fullName>
    </submittedName>
</protein>
<accession>A0A1B0A5N8</accession>
<proteinExistence type="predicted"/>
<dbReference type="AlphaFoldDB" id="A0A1B0A5N8"/>
<reference evidence="1" key="2">
    <citation type="submission" date="2020-05" db="UniProtKB">
        <authorList>
            <consortium name="EnsemblMetazoa"/>
        </authorList>
    </citation>
    <scope>IDENTIFICATION</scope>
    <source>
        <strain evidence="1">IAEA</strain>
    </source>
</reference>
<name>A0A1B0A5N8_GLOPL</name>
<sequence length="101" mass="11804">MDEMFSAKALLGDEELANLWFHMENLKRHLKKLPRHHLLNRLAKLAEIGEKKETVNEIMKFNCGPFPMKTTLTPYSEKGEKEIENVVSFYGHFELKVGETR</sequence>